<gene>
    <name evidence="1" type="ORF">Tco_0858854</name>
</gene>
<dbReference type="Proteomes" id="UP001151760">
    <property type="component" value="Unassembled WGS sequence"/>
</dbReference>
<sequence>MENANPFVPVPQNGLHSRITREINELRAISAMIDSHLKNIDHTLPNEIDMDDLESKNELIDTPLISPFLDSDDESENGEVINELDEYGNAGNFYSNKIINSFDVEDLAFPSYNTIMVEGQESMGRNLVAVTRDVYVFVGSFTYVTDFVVLDDIGEFIVSDMTDVVMRRPLELLLN</sequence>
<accession>A0ABQ5BDC6</accession>
<reference evidence="1" key="2">
    <citation type="submission" date="2022-01" db="EMBL/GenBank/DDBJ databases">
        <authorList>
            <person name="Yamashiro T."/>
            <person name="Shiraishi A."/>
            <person name="Satake H."/>
            <person name="Nakayama K."/>
        </authorList>
    </citation>
    <scope>NUCLEOTIDE SEQUENCE</scope>
</reference>
<reference evidence="1" key="1">
    <citation type="journal article" date="2022" name="Int. J. Mol. Sci.">
        <title>Draft Genome of Tanacetum Coccineum: Genomic Comparison of Closely Related Tanacetum-Family Plants.</title>
        <authorList>
            <person name="Yamashiro T."/>
            <person name="Shiraishi A."/>
            <person name="Nakayama K."/>
            <person name="Satake H."/>
        </authorList>
    </citation>
    <scope>NUCLEOTIDE SEQUENCE</scope>
</reference>
<protein>
    <submittedName>
        <fullName evidence="1">Uncharacterized protein</fullName>
    </submittedName>
</protein>
<evidence type="ECO:0000313" key="1">
    <source>
        <dbReference type="EMBL" id="GJT11812.1"/>
    </source>
</evidence>
<organism evidence="1 2">
    <name type="scientific">Tanacetum coccineum</name>
    <dbReference type="NCBI Taxonomy" id="301880"/>
    <lineage>
        <taxon>Eukaryota</taxon>
        <taxon>Viridiplantae</taxon>
        <taxon>Streptophyta</taxon>
        <taxon>Embryophyta</taxon>
        <taxon>Tracheophyta</taxon>
        <taxon>Spermatophyta</taxon>
        <taxon>Magnoliopsida</taxon>
        <taxon>eudicotyledons</taxon>
        <taxon>Gunneridae</taxon>
        <taxon>Pentapetalae</taxon>
        <taxon>asterids</taxon>
        <taxon>campanulids</taxon>
        <taxon>Asterales</taxon>
        <taxon>Asteraceae</taxon>
        <taxon>Asteroideae</taxon>
        <taxon>Anthemideae</taxon>
        <taxon>Anthemidinae</taxon>
        <taxon>Tanacetum</taxon>
    </lineage>
</organism>
<name>A0ABQ5BDC6_9ASTR</name>
<keyword evidence="2" id="KW-1185">Reference proteome</keyword>
<evidence type="ECO:0000313" key="2">
    <source>
        <dbReference type="Proteomes" id="UP001151760"/>
    </source>
</evidence>
<proteinExistence type="predicted"/>
<dbReference type="EMBL" id="BQNB010013098">
    <property type="protein sequence ID" value="GJT11812.1"/>
    <property type="molecule type" value="Genomic_DNA"/>
</dbReference>
<comment type="caution">
    <text evidence="1">The sequence shown here is derived from an EMBL/GenBank/DDBJ whole genome shotgun (WGS) entry which is preliminary data.</text>
</comment>